<dbReference type="RefSeq" id="WP_129111757.1">
    <property type="nucleotide sequence ID" value="NZ_BLYZ01000001.1"/>
</dbReference>
<dbReference type="EMBL" id="MVBM01000013">
    <property type="protein sequence ID" value="OOK64100.1"/>
    <property type="molecule type" value="Genomic_DNA"/>
</dbReference>
<dbReference type="Proteomes" id="UP000189229">
    <property type="component" value="Unassembled WGS sequence"/>
</dbReference>
<gene>
    <name evidence="2" type="ORF">BZL29_3529</name>
    <name evidence="1" type="ORF">BZL30_9223</name>
</gene>
<proteinExistence type="predicted"/>
<sequence>MTLTTALHQESIETSEGDPWASALLSLLDVASRHLVAAQGRAKAVGRLSSELDVEREHAAIETGED</sequence>
<reference evidence="3 4" key="1">
    <citation type="submission" date="2017-02" db="EMBL/GenBank/DDBJ databases">
        <title>Complete genome sequences of Mycobacterium kansasii strains isolated from rhesus macaques.</title>
        <authorList>
            <person name="Panda A."/>
            <person name="Nagaraj S."/>
            <person name="Zhao X."/>
            <person name="Tettelin H."/>
            <person name="Detolla L.J."/>
        </authorList>
    </citation>
    <scope>NUCLEOTIDE SEQUENCE [LARGE SCALE GENOMIC DNA]</scope>
    <source>
        <strain evidence="2 3">11-3469</strain>
        <strain evidence="1 4">11-3813</strain>
    </source>
</reference>
<evidence type="ECO:0000313" key="3">
    <source>
        <dbReference type="Proteomes" id="UP000188532"/>
    </source>
</evidence>
<dbReference type="EMBL" id="MVBN01000003">
    <property type="protein sequence ID" value="OOK77496.1"/>
    <property type="molecule type" value="Genomic_DNA"/>
</dbReference>
<accession>A0A1V3WAY6</accession>
<evidence type="ECO:0000313" key="4">
    <source>
        <dbReference type="Proteomes" id="UP000189229"/>
    </source>
</evidence>
<organism evidence="1 4">
    <name type="scientific">Mycobacterium kansasii</name>
    <dbReference type="NCBI Taxonomy" id="1768"/>
    <lineage>
        <taxon>Bacteria</taxon>
        <taxon>Bacillati</taxon>
        <taxon>Actinomycetota</taxon>
        <taxon>Actinomycetes</taxon>
        <taxon>Mycobacteriales</taxon>
        <taxon>Mycobacteriaceae</taxon>
        <taxon>Mycobacterium</taxon>
    </lineage>
</organism>
<comment type="caution">
    <text evidence="1">The sequence shown here is derived from an EMBL/GenBank/DDBJ whole genome shotgun (WGS) entry which is preliminary data.</text>
</comment>
<protein>
    <submittedName>
        <fullName evidence="1">Uncharacterized protein</fullName>
    </submittedName>
</protein>
<evidence type="ECO:0000313" key="2">
    <source>
        <dbReference type="EMBL" id="OOK77496.1"/>
    </source>
</evidence>
<name>A0A1V3WAY6_MYCKA</name>
<dbReference type="STRING" id="1768.B1T50_28745"/>
<dbReference type="AlphaFoldDB" id="A0A1V3WAY6"/>
<evidence type="ECO:0000313" key="1">
    <source>
        <dbReference type="EMBL" id="OOK64100.1"/>
    </source>
</evidence>
<dbReference type="Proteomes" id="UP000188532">
    <property type="component" value="Unassembled WGS sequence"/>
</dbReference>